<accession>A0A096AFT6</accession>
<dbReference type="GO" id="GO:0015483">
    <property type="term" value="F:long-chain fatty acid transporting porin activity"/>
    <property type="evidence" value="ECO:0007669"/>
    <property type="project" value="TreeGrafter"/>
</dbReference>
<name>A0A096AFT6_9BACT</name>
<evidence type="ECO:0000313" key="10">
    <source>
        <dbReference type="Proteomes" id="UP000029525"/>
    </source>
</evidence>
<dbReference type="Proteomes" id="UP000029525">
    <property type="component" value="Unassembled WGS sequence"/>
</dbReference>
<feature type="signal peptide" evidence="8">
    <location>
        <begin position="1"/>
        <end position="20"/>
    </location>
</feature>
<dbReference type="PANTHER" id="PTHR35093">
    <property type="entry name" value="OUTER MEMBRANE PROTEIN NMB0088-RELATED"/>
    <property type="match status" value="1"/>
</dbReference>
<protein>
    <submittedName>
        <fullName evidence="9">Hemin receptor</fullName>
    </submittedName>
</protein>
<evidence type="ECO:0000256" key="5">
    <source>
        <dbReference type="ARBA" id="ARBA00022729"/>
    </source>
</evidence>
<comment type="caution">
    <text evidence="9">The sequence shown here is derived from an EMBL/GenBank/DDBJ whole genome shotgun (WGS) entry which is preliminary data.</text>
</comment>
<proteinExistence type="inferred from homology"/>
<comment type="subcellular location">
    <subcellularLocation>
        <location evidence="1">Cell outer membrane</location>
        <topology evidence="1">Multi-pass membrane protein</topology>
    </subcellularLocation>
</comment>
<keyword evidence="7" id="KW-0998">Cell outer membrane</keyword>
<dbReference type="OrthoDB" id="9765571at2"/>
<keyword evidence="4" id="KW-0812">Transmembrane</keyword>
<keyword evidence="3" id="KW-1134">Transmembrane beta strand</keyword>
<dbReference type="SUPFAM" id="SSF56935">
    <property type="entry name" value="Porins"/>
    <property type="match status" value="1"/>
</dbReference>
<dbReference type="GO" id="GO:0009279">
    <property type="term" value="C:cell outer membrane"/>
    <property type="evidence" value="ECO:0007669"/>
    <property type="project" value="UniProtKB-SubCell"/>
</dbReference>
<evidence type="ECO:0000256" key="1">
    <source>
        <dbReference type="ARBA" id="ARBA00004571"/>
    </source>
</evidence>
<evidence type="ECO:0000256" key="7">
    <source>
        <dbReference type="ARBA" id="ARBA00023237"/>
    </source>
</evidence>
<dbReference type="PANTHER" id="PTHR35093:SF8">
    <property type="entry name" value="OUTER MEMBRANE PROTEIN NMB0088-RELATED"/>
    <property type="match status" value="1"/>
</dbReference>
<organism evidence="9 10">
    <name type="scientific">Prevotella bivia DNF00320</name>
    <dbReference type="NCBI Taxonomy" id="1401068"/>
    <lineage>
        <taxon>Bacteria</taxon>
        <taxon>Pseudomonadati</taxon>
        <taxon>Bacteroidota</taxon>
        <taxon>Bacteroidia</taxon>
        <taxon>Bacteroidales</taxon>
        <taxon>Prevotellaceae</taxon>
        <taxon>Prevotella</taxon>
    </lineage>
</organism>
<gene>
    <name evidence="9" type="ORF">HMPREF0647_02655</name>
</gene>
<evidence type="ECO:0000256" key="4">
    <source>
        <dbReference type="ARBA" id="ARBA00022692"/>
    </source>
</evidence>
<evidence type="ECO:0000256" key="6">
    <source>
        <dbReference type="ARBA" id="ARBA00023136"/>
    </source>
</evidence>
<keyword evidence="5 8" id="KW-0732">Signal</keyword>
<dbReference type="EMBL" id="JRNQ01000016">
    <property type="protein sequence ID" value="KGF45386.1"/>
    <property type="molecule type" value="Genomic_DNA"/>
</dbReference>
<evidence type="ECO:0000313" key="9">
    <source>
        <dbReference type="EMBL" id="KGF45386.1"/>
    </source>
</evidence>
<feature type="chain" id="PRO_5001923657" evidence="8">
    <location>
        <begin position="21"/>
        <end position="547"/>
    </location>
</feature>
<reference evidence="9 10" key="1">
    <citation type="submission" date="2014-07" db="EMBL/GenBank/DDBJ databases">
        <authorList>
            <person name="McCorrison J."/>
            <person name="Sanka R."/>
            <person name="Torralba M."/>
            <person name="Gillis M."/>
            <person name="Haft D.H."/>
            <person name="Methe B."/>
            <person name="Sutton G."/>
            <person name="Nelson K.E."/>
        </authorList>
    </citation>
    <scope>NUCLEOTIDE SEQUENCE [LARGE SCALE GENOMIC DNA]</scope>
    <source>
        <strain evidence="9 10">DNF00320</strain>
    </source>
</reference>
<sequence length="547" mass="60842">MKKKYYFFAAALLIAMSVNAQETYQNAKLTTQDLNGTARYIGMGGALEALGADVSTISSNPAGIGLFRHNNISVSGGLVVQGNGTAFSNGKKTNASFDQIGGVYSMRTGRTSYLNFGFNYHKGRNFDYILNAANALNGSSLNNQSYAKGELGSEGKGGYYVDLDRSKPQNDKRRDFIGYSTPTSTDNALNFDQLDYLNFNTINTEKATGNHYGYNASAFDFNRAYTGYIGNYDFNVSGNLNNRVYLGITLGIKDVHYKSYSEYFEQLDNAQIGYANEKEITGNGFDITAGIIVRPVESSAFRIGAYVKSPTWYDLRAENNTQIETTEARALNPFGEIGNTYDYKFFTPWKFGISLGHTVGNYLALGATYEYEDYSTINSRVNDGGYYDWYYDEYRETSSPDRIMNNHTKQVLRGVSTLKLGAEYKPVENLAIRLGYNYVSSAYKENGQKDPTLSSLGNAYSSEADFVNWKDINRFTVGLGYQIKKFNIDLAYQYSAQKGDFYPFSNLPAISYTTGTGATAKTTPNFASATKVENNRSQFLLTLGYQF</sequence>
<keyword evidence="6" id="KW-0472">Membrane</keyword>
<dbReference type="RefSeq" id="WP_036866224.1">
    <property type="nucleotide sequence ID" value="NZ_JRNQ01000016.1"/>
</dbReference>
<evidence type="ECO:0000256" key="2">
    <source>
        <dbReference type="ARBA" id="ARBA00008163"/>
    </source>
</evidence>
<dbReference type="InterPro" id="IPR005017">
    <property type="entry name" value="OMPP1/FadL/TodX"/>
</dbReference>
<comment type="similarity">
    <text evidence="2">Belongs to the OmpP1/FadL family.</text>
</comment>
<dbReference type="Gene3D" id="2.40.160.60">
    <property type="entry name" value="Outer membrane protein transport protein (OMPP1/FadL/TodX)"/>
    <property type="match status" value="1"/>
</dbReference>
<keyword evidence="9" id="KW-0675">Receptor</keyword>
<evidence type="ECO:0000256" key="8">
    <source>
        <dbReference type="SAM" id="SignalP"/>
    </source>
</evidence>
<evidence type="ECO:0000256" key="3">
    <source>
        <dbReference type="ARBA" id="ARBA00022452"/>
    </source>
</evidence>
<dbReference type="AlphaFoldDB" id="A0A096AFT6"/>